<evidence type="ECO:0000313" key="4">
    <source>
        <dbReference type="EMBL" id="MBZ2196843.1"/>
    </source>
</evidence>
<evidence type="ECO:0000256" key="3">
    <source>
        <dbReference type="ARBA" id="ARBA00022845"/>
    </source>
</evidence>
<keyword evidence="5" id="KW-1185">Reference proteome</keyword>
<sequence length="128" mass="13529">MSTVSFLTPPPGLAPNVEFELTPVPGATGLLTLTTAGDDGLRLFLIDADTHLPRYAPVLSAEQGNRLGLVDASDAEVFVVANPAGEITTVNLMAPVIVHRRSGAALQVILENQDWPLQHPLGEPVSTR</sequence>
<dbReference type="InterPro" id="IPR003775">
    <property type="entry name" value="Flagellar_assembly_factor_FliW"/>
</dbReference>
<keyword evidence="1" id="KW-0963">Cytoplasm</keyword>
<dbReference type="PANTHER" id="PTHR39190">
    <property type="entry name" value="FLAGELLAR ASSEMBLY FACTOR FLIW"/>
    <property type="match status" value="1"/>
</dbReference>
<evidence type="ECO:0000256" key="2">
    <source>
        <dbReference type="ARBA" id="ARBA00022795"/>
    </source>
</evidence>
<dbReference type="PANTHER" id="PTHR39190:SF1">
    <property type="entry name" value="FLAGELLAR ASSEMBLY FACTOR FLIW"/>
    <property type="match status" value="1"/>
</dbReference>
<keyword evidence="4" id="KW-0282">Flagellum</keyword>
<name>A0ABS7SAB2_9MICO</name>
<dbReference type="SUPFAM" id="SSF141457">
    <property type="entry name" value="BH3618-like"/>
    <property type="match status" value="1"/>
</dbReference>
<dbReference type="RefSeq" id="WP_223406092.1">
    <property type="nucleotide sequence ID" value="NZ_JAGSHT010000012.1"/>
</dbReference>
<protein>
    <submittedName>
        <fullName evidence="4">Flagellar assembly protein FliW</fullName>
    </submittedName>
</protein>
<evidence type="ECO:0000256" key="1">
    <source>
        <dbReference type="ARBA" id="ARBA00022490"/>
    </source>
</evidence>
<keyword evidence="3" id="KW-0810">Translation regulation</keyword>
<evidence type="ECO:0000313" key="5">
    <source>
        <dbReference type="Proteomes" id="UP000826651"/>
    </source>
</evidence>
<reference evidence="4 5" key="1">
    <citation type="submission" date="2021-04" db="EMBL/GenBank/DDBJ databases">
        <title>Ruania sp. nov., isolated from sandy soil of mangrove forest.</title>
        <authorList>
            <person name="Ge X."/>
            <person name="Huang R."/>
            <person name="Liu W."/>
        </authorList>
    </citation>
    <scope>NUCLEOTIDE SEQUENCE [LARGE SCALE GENOMIC DNA]</scope>
    <source>
        <strain evidence="4 5">N2-46</strain>
    </source>
</reference>
<dbReference type="Pfam" id="PF02623">
    <property type="entry name" value="FliW"/>
    <property type="match status" value="1"/>
</dbReference>
<keyword evidence="4" id="KW-0969">Cilium</keyword>
<keyword evidence="2" id="KW-1005">Bacterial flagellum biogenesis</keyword>
<accession>A0ABS7SAB2</accession>
<dbReference type="Gene3D" id="2.30.290.10">
    <property type="entry name" value="BH3618-like"/>
    <property type="match status" value="1"/>
</dbReference>
<comment type="caution">
    <text evidence="4">The sequence shown here is derived from an EMBL/GenBank/DDBJ whole genome shotgun (WGS) entry which is preliminary data.</text>
</comment>
<gene>
    <name evidence="4" type="ORF">KCQ71_11805</name>
</gene>
<dbReference type="InterPro" id="IPR024046">
    <property type="entry name" value="Flagellar_assmbl_FliW_dom_sf"/>
</dbReference>
<dbReference type="EMBL" id="JAGSHT010000012">
    <property type="protein sequence ID" value="MBZ2196843.1"/>
    <property type="molecule type" value="Genomic_DNA"/>
</dbReference>
<dbReference type="Proteomes" id="UP000826651">
    <property type="component" value="Unassembled WGS sequence"/>
</dbReference>
<organism evidence="4 5">
    <name type="scientific">Occultella gossypii</name>
    <dbReference type="NCBI Taxonomy" id="2800820"/>
    <lineage>
        <taxon>Bacteria</taxon>
        <taxon>Bacillati</taxon>
        <taxon>Actinomycetota</taxon>
        <taxon>Actinomycetes</taxon>
        <taxon>Micrococcales</taxon>
        <taxon>Ruaniaceae</taxon>
        <taxon>Occultella</taxon>
    </lineage>
</organism>
<proteinExistence type="predicted"/>
<keyword evidence="4" id="KW-0966">Cell projection</keyword>